<proteinExistence type="inferred from homology"/>
<dbReference type="InterPro" id="IPR026273">
    <property type="entry name" value="Low_specificity_L-TA_bact"/>
</dbReference>
<comment type="cofactor">
    <cofactor evidence="1 5">
        <name>pyridoxal 5'-phosphate</name>
        <dbReference type="ChEBI" id="CHEBI:597326"/>
    </cofactor>
</comment>
<feature type="domain" description="Aromatic amino acid beta-eliminating lyase/threonine aldolase" evidence="6">
    <location>
        <begin position="3"/>
        <end position="293"/>
    </location>
</feature>
<comment type="caution">
    <text evidence="7">The sequence shown here is derived from an EMBL/GenBank/DDBJ whole genome shotgun (WGS) entry which is preliminary data.</text>
</comment>
<organism evidence="7 8">
    <name type="scientific">Aminobacter aganoensis</name>
    <dbReference type="NCBI Taxonomy" id="83264"/>
    <lineage>
        <taxon>Bacteria</taxon>
        <taxon>Pseudomonadati</taxon>
        <taxon>Pseudomonadota</taxon>
        <taxon>Alphaproteobacteria</taxon>
        <taxon>Hyphomicrobiales</taxon>
        <taxon>Phyllobacteriaceae</taxon>
        <taxon>Aminobacter</taxon>
    </lineage>
</organism>
<dbReference type="EC" id="4.1.2.48" evidence="5"/>
<evidence type="ECO:0000256" key="5">
    <source>
        <dbReference type="PIRNR" id="PIRNR038940"/>
    </source>
</evidence>
<dbReference type="RefSeq" id="WP_184699829.1">
    <property type="nucleotide sequence ID" value="NZ_BAABEG010000001.1"/>
</dbReference>
<gene>
    <name evidence="7" type="ORF">GGR00_003014</name>
</gene>
<comment type="subunit">
    <text evidence="3">Homotetramer.</text>
</comment>
<evidence type="ECO:0000256" key="2">
    <source>
        <dbReference type="ARBA" id="ARBA00006966"/>
    </source>
</evidence>
<keyword evidence="4 5" id="KW-0663">Pyridoxal phosphate</keyword>
<dbReference type="InterPro" id="IPR015421">
    <property type="entry name" value="PyrdxlP-dep_Trfase_major"/>
</dbReference>
<dbReference type="PANTHER" id="PTHR48097:SF5">
    <property type="entry name" value="LOW SPECIFICITY L-THREONINE ALDOLASE"/>
    <property type="match status" value="1"/>
</dbReference>
<dbReference type="InterPro" id="IPR015424">
    <property type="entry name" value="PyrdxlP-dep_Trfase"/>
</dbReference>
<dbReference type="InterPro" id="IPR015422">
    <property type="entry name" value="PyrdxlP-dep_Trfase_small"/>
</dbReference>
<dbReference type="PANTHER" id="PTHR48097">
    <property type="entry name" value="L-THREONINE ALDOLASE-RELATED"/>
    <property type="match status" value="1"/>
</dbReference>
<dbReference type="InterPro" id="IPR001597">
    <property type="entry name" value="ArAA_b-elim_lyase/Thr_aldolase"/>
</dbReference>
<reference evidence="7 8" key="1">
    <citation type="submission" date="2020-08" db="EMBL/GenBank/DDBJ databases">
        <title>Genomic Encyclopedia of Type Strains, Phase IV (KMG-IV): sequencing the most valuable type-strain genomes for metagenomic binning, comparative biology and taxonomic classification.</title>
        <authorList>
            <person name="Goeker M."/>
        </authorList>
    </citation>
    <scope>NUCLEOTIDE SEQUENCE [LARGE SCALE GENOMIC DNA]</scope>
    <source>
        <strain evidence="7 8">DSM 7051</strain>
    </source>
</reference>
<dbReference type="SUPFAM" id="SSF53383">
    <property type="entry name" value="PLP-dependent transferases"/>
    <property type="match status" value="1"/>
</dbReference>
<sequence length="350" mass="38129">MFFASDNWAGAHPRIAERLHASAAGFSRAYGDGDLDQAVYARFSEIFEREVAVFFVATGTAANSLALAAYNRPGGISFGHREAHIIEDECGAPEYFTGGSRLHAIDGTLGRMDVRNLERAVARFAPEFVHAGRPMAISMTQSTEVGTVYGLDEIKAISAIARQYSLPLHMDGARFANALVSLDTTPAEMTWKRGVDIVSFGGTKNGCWCAEAIVLFDLDRAKEMAFLRKRSAQLFSKSRFISAQFDAYFDGGLWLDTAHHANAMATRLAAAISGSSVARLAWQPQANEVFAVIRTEVANAALAAGAAFYDWHAPAGFDGQLGEDETLYRFVTSFATSPEEVDRFGELLRR</sequence>
<keyword evidence="5 7" id="KW-0456">Lyase</keyword>
<comment type="function">
    <text evidence="5">Catalyzes the cleavage of L-allo-threonine and L-threonine to glycine and acetaldehyde.</text>
</comment>
<comment type="catalytic activity">
    <reaction evidence="5">
        <text>L-allo-threonine = acetaldehyde + glycine</text>
        <dbReference type="Rhea" id="RHEA:26209"/>
        <dbReference type="ChEBI" id="CHEBI:15343"/>
        <dbReference type="ChEBI" id="CHEBI:57305"/>
        <dbReference type="ChEBI" id="CHEBI:58585"/>
        <dbReference type="EC" id="4.1.2.48"/>
    </reaction>
</comment>
<evidence type="ECO:0000256" key="1">
    <source>
        <dbReference type="ARBA" id="ARBA00001933"/>
    </source>
</evidence>
<protein>
    <recommendedName>
        <fullName evidence="5">L-threonine aldolase</fullName>
        <ecNumber evidence="5">4.1.2.48</ecNumber>
    </recommendedName>
</protein>
<accession>A0A7X0KLL9</accession>
<dbReference type="Pfam" id="PF01212">
    <property type="entry name" value="Beta_elim_lyase"/>
    <property type="match status" value="1"/>
</dbReference>
<dbReference type="GO" id="GO:0004793">
    <property type="term" value="F:threonine aldolase activity"/>
    <property type="evidence" value="ECO:0007669"/>
    <property type="project" value="UniProtKB-UniRule"/>
</dbReference>
<evidence type="ECO:0000256" key="4">
    <source>
        <dbReference type="ARBA" id="ARBA00022898"/>
    </source>
</evidence>
<dbReference type="PIRSF" id="PIRSF038940">
    <property type="entry name" value="Low_specificity_LTA"/>
    <property type="match status" value="1"/>
</dbReference>
<name>A0A7X0KLL9_9HYPH</name>
<dbReference type="Gene3D" id="3.90.1150.10">
    <property type="entry name" value="Aspartate Aminotransferase, domain 1"/>
    <property type="match status" value="1"/>
</dbReference>
<dbReference type="Proteomes" id="UP000536262">
    <property type="component" value="Unassembled WGS sequence"/>
</dbReference>
<comment type="catalytic activity">
    <reaction evidence="5">
        <text>L-threonine = acetaldehyde + glycine</text>
        <dbReference type="Rhea" id="RHEA:19625"/>
        <dbReference type="ChEBI" id="CHEBI:15343"/>
        <dbReference type="ChEBI" id="CHEBI:57305"/>
        <dbReference type="ChEBI" id="CHEBI:57926"/>
        <dbReference type="EC" id="4.1.2.48"/>
    </reaction>
</comment>
<keyword evidence="8" id="KW-1185">Reference proteome</keyword>
<dbReference type="EMBL" id="JACHOU010000006">
    <property type="protein sequence ID" value="MBB6355215.1"/>
    <property type="molecule type" value="Genomic_DNA"/>
</dbReference>
<dbReference type="Gene3D" id="3.40.640.10">
    <property type="entry name" value="Type I PLP-dependent aspartate aminotransferase-like (Major domain)"/>
    <property type="match status" value="1"/>
</dbReference>
<evidence type="ECO:0000256" key="3">
    <source>
        <dbReference type="ARBA" id="ARBA00011881"/>
    </source>
</evidence>
<dbReference type="GO" id="GO:0006567">
    <property type="term" value="P:L-threonine catabolic process"/>
    <property type="evidence" value="ECO:0007669"/>
    <property type="project" value="UniProtKB-UniRule"/>
</dbReference>
<dbReference type="AlphaFoldDB" id="A0A7X0KLL9"/>
<comment type="similarity">
    <text evidence="2 5">Belongs to the threonine aldolase family.</text>
</comment>
<evidence type="ECO:0000313" key="8">
    <source>
        <dbReference type="Proteomes" id="UP000536262"/>
    </source>
</evidence>
<evidence type="ECO:0000313" key="7">
    <source>
        <dbReference type="EMBL" id="MBB6355215.1"/>
    </source>
</evidence>
<evidence type="ECO:0000259" key="6">
    <source>
        <dbReference type="Pfam" id="PF01212"/>
    </source>
</evidence>